<keyword evidence="2" id="KW-0732">Signal</keyword>
<dbReference type="Pfam" id="PF25182">
    <property type="entry name" value="NonGDSL"/>
    <property type="match status" value="1"/>
</dbReference>
<accession>A0A2U8WRE6</accession>
<keyword evidence="4" id="KW-1185">Reference proteome</keyword>
<dbReference type="GO" id="GO:0004622">
    <property type="term" value="F:phosphatidylcholine lysophospholipase activity"/>
    <property type="evidence" value="ECO:0007669"/>
    <property type="project" value="TreeGrafter"/>
</dbReference>
<protein>
    <submittedName>
        <fullName evidence="3">Lipolytic protein g-d-s-l family</fullName>
    </submittedName>
</protein>
<evidence type="ECO:0000256" key="2">
    <source>
        <dbReference type="SAM" id="SignalP"/>
    </source>
</evidence>
<organism evidence="3 4">
    <name type="scientific">Methylobacterium terrae</name>
    <dbReference type="NCBI Taxonomy" id="2202827"/>
    <lineage>
        <taxon>Bacteria</taxon>
        <taxon>Pseudomonadati</taxon>
        <taxon>Pseudomonadota</taxon>
        <taxon>Alphaproteobacteria</taxon>
        <taxon>Hyphomicrobiales</taxon>
        <taxon>Methylobacteriaceae</taxon>
        <taxon>Methylobacterium</taxon>
    </lineage>
</organism>
<feature type="chain" id="PRO_5015928768" evidence="2">
    <location>
        <begin position="25"/>
        <end position="307"/>
    </location>
</feature>
<dbReference type="InterPro" id="IPR036514">
    <property type="entry name" value="SGNH_hydro_sf"/>
</dbReference>
<proteinExistence type="predicted"/>
<evidence type="ECO:0000313" key="3">
    <source>
        <dbReference type="EMBL" id="AWN48061.1"/>
    </source>
</evidence>
<evidence type="ECO:0000313" key="4">
    <source>
        <dbReference type="Proteomes" id="UP000245444"/>
    </source>
</evidence>
<dbReference type="OrthoDB" id="7203637at2"/>
<name>A0A2U8WRE6_9HYPH</name>
<dbReference type="RefSeq" id="WP_109960377.1">
    <property type="nucleotide sequence ID" value="NZ_CP029553.1"/>
</dbReference>
<evidence type="ECO:0000256" key="1">
    <source>
        <dbReference type="SAM" id="MobiDB-lite"/>
    </source>
</evidence>
<dbReference type="AlphaFoldDB" id="A0A2U8WRE6"/>
<feature type="region of interest" description="Disordered" evidence="1">
    <location>
        <begin position="30"/>
        <end position="49"/>
    </location>
</feature>
<reference evidence="3 4" key="1">
    <citation type="submission" date="2018-05" db="EMBL/GenBank/DDBJ databases">
        <title>Complete Genome Sequence of Methylobacterium sp. 17Sr1-28.</title>
        <authorList>
            <person name="Srinivasan S."/>
        </authorList>
    </citation>
    <scope>NUCLEOTIDE SEQUENCE [LARGE SCALE GENOMIC DNA]</scope>
    <source>
        <strain evidence="3 4">17Sr1-28</strain>
    </source>
</reference>
<dbReference type="PANTHER" id="PTHR30383">
    <property type="entry name" value="THIOESTERASE 1/PROTEASE 1/LYSOPHOSPHOLIPASE L1"/>
    <property type="match status" value="1"/>
</dbReference>
<sequence length="307" mass="32270">MALSLPPALLGGVSLAMASCLALAQSTQAPQPQGAQSQGPATTQAVPAPAQPALAEIPALQATAPGPDAPDPSLSPECRVPGSKLYTLAKLKAVKKALREHRAVQVLTIGSNSGGIGTAATYPVRLEDALTRSLPDIEVTVESRGVSGEIAFGAAERLRNQVAEIEPDLVVWQVGGNDALARVDIDEFSQSLAETVAWIKSHGIDVVLVDPQYTASLAKDDYYRQFVQAIQKVAEREQVPLVQRYEAMRYLATRAISALKGDTAQAGAGFRLADLGYRCMAEHVTRAITVSLLQPDIAAPAAPAPAH</sequence>
<dbReference type="EMBL" id="CP029553">
    <property type="protein sequence ID" value="AWN48061.1"/>
    <property type="molecule type" value="Genomic_DNA"/>
</dbReference>
<dbReference type="Proteomes" id="UP000245444">
    <property type="component" value="Chromosome"/>
</dbReference>
<dbReference type="KEGG" id="mtea:DK419_18430"/>
<feature type="signal peptide" evidence="2">
    <location>
        <begin position="1"/>
        <end position="24"/>
    </location>
</feature>
<dbReference type="SUPFAM" id="SSF52266">
    <property type="entry name" value="SGNH hydrolase"/>
    <property type="match status" value="1"/>
</dbReference>
<dbReference type="InterPro" id="IPR051532">
    <property type="entry name" value="Ester_Hydrolysis_Enzymes"/>
</dbReference>
<gene>
    <name evidence="3" type="ORF">DK419_18430</name>
</gene>
<dbReference type="Gene3D" id="3.40.50.1110">
    <property type="entry name" value="SGNH hydrolase"/>
    <property type="match status" value="1"/>
</dbReference>
<dbReference type="InterPro" id="IPR057572">
    <property type="entry name" value="NonGDSL"/>
</dbReference>
<dbReference type="PANTHER" id="PTHR30383:SF5">
    <property type="entry name" value="SGNH HYDROLASE-TYPE ESTERASE DOMAIN-CONTAINING PROTEIN"/>
    <property type="match status" value="1"/>
</dbReference>